<dbReference type="EMBL" id="AFYH01185017">
    <property type="status" value="NOT_ANNOTATED_CDS"/>
    <property type="molecule type" value="Genomic_DNA"/>
</dbReference>
<accession>H2ZSK5</accession>
<feature type="region of interest" description="Disordered" evidence="1">
    <location>
        <begin position="317"/>
        <end position="419"/>
    </location>
</feature>
<reference evidence="2" key="3">
    <citation type="submission" date="2025-09" db="UniProtKB">
        <authorList>
            <consortium name="Ensembl"/>
        </authorList>
    </citation>
    <scope>IDENTIFICATION</scope>
</reference>
<feature type="compositionally biased region" description="Polar residues" evidence="1">
    <location>
        <begin position="166"/>
        <end position="183"/>
    </location>
</feature>
<feature type="region of interest" description="Disordered" evidence="1">
    <location>
        <begin position="82"/>
        <end position="240"/>
    </location>
</feature>
<feature type="compositionally biased region" description="Polar residues" evidence="1">
    <location>
        <begin position="517"/>
        <end position="528"/>
    </location>
</feature>
<protein>
    <recommendedName>
        <fullName evidence="4">Zinc finger CCCH-type containing 3</fullName>
    </recommendedName>
</protein>
<evidence type="ECO:0000256" key="1">
    <source>
        <dbReference type="SAM" id="MobiDB-lite"/>
    </source>
</evidence>
<evidence type="ECO:0008006" key="4">
    <source>
        <dbReference type="Google" id="ProtNLM"/>
    </source>
</evidence>
<dbReference type="EMBL" id="AFYH01185015">
    <property type="status" value="NOT_ANNOTATED_CDS"/>
    <property type="molecule type" value="Genomic_DNA"/>
</dbReference>
<dbReference type="EMBL" id="AFYH01185021">
    <property type="status" value="NOT_ANNOTATED_CDS"/>
    <property type="molecule type" value="Genomic_DNA"/>
</dbReference>
<feature type="compositionally biased region" description="Low complexity" evidence="1">
    <location>
        <begin position="89"/>
        <end position="99"/>
    </location>
</feature>
<feature type="compositionally biased region" description="Polar residues" evidence="1">
    <location>
        <begin position="231"/>
        <end position="240"/>
    </location>
</feature>
<evidence type="ECO:0000313" key="3">
    <source>
        <dbReference type="Proteomes" id="UP000008672"/>
    </source>
</evidence>
<dbReference type="EMBL" id="AFYH01185023">
    <property type="status" value="NOT_ANNOTATED_CDS"/>
    <property type="molecule type" value="Genomic_DNA"/>
</dbReference>
<organism evidence="2 3">
    <name type="scientific">Latimeria chalumnae</name>
    <name type="common">Coelacanth</name>
    <dbReference type="NCBI Taxonomy" id="7897"/>
    <lineage>
        <taxon>Eukaryota</taxon>
        <taxon>Metazoa</taxon>
        <taxon>Chordata</taxon>
        <taxon>Craniata</taxon>
        <taxon>Vertebrata</taxon>
        <taxon>Euteleostomi</taxon>
        <taxon>Coelacanthiformes</taxon>
        <taxon>Coelacanthidae</taxon>
        <taxon>Latimeria</taxon>
    </lineage>
</organism>
<feature type="region of interest" description="Disordered" evidence="1">
    <location>
        <begin position="503"/>
        <end position="528"/>
    </location>
</feature>
<evidence type="ECO:0000313" key="2">
    <source>
        <dbReference type="Ensembl" id="ENSLACP00000000376.1"/>
    </source>
</evidence>
<dbReference type="STRING" id="7897.ENSLACP00000000376"/>
<dbReference type="EMBL" id="AFYH01185020">
    <property type="status" value="NOT_ANNOTATED_CDS"/>
    <property type="molecule type" value="Genomic_DNA"/>
</dbReference>
<reference evidence="2" key="2">
    <citation type="submission" date="2025-08" db="UniProtKB">
        <authorList>
            <consortium name="Ensembl"/>
        </authorList>
    </citation>
    <scope>IDENTIFICATION</scope>
</reference>
<dbReference type="EMBL" id="AFYH01185019">
    <property type="status" value="NOT_ANNOTATED_CDS"/>
    <property type="molecule type" value="Genomic_DNA"/>
</dbReference>
<dbReference type="Proteomes" id="UP000008672">
    <property type="component" value="Unassembled WGS sequence"/>
</dbReference>
<proteinExistence type="predicted"/>
<dbReference type="AlphaFoldDB" id="H2ZSK5"/>
<dbReference type="FunCoup" id="H2ZSK5">
    <property type="interactions" value="1879"/>
</dbReference>
<sequence length="528" mass="55409">ASDFFFLSLYLLSGLINNHKSLHGNAPASSQPHLAQWQHPRPTATARHGNFALSAGHSSPPQRPYLPQHGTTWKQKYSLVNRHPKDQSARAASAVTTSAPGTRGDKLPIAKPSVAGTKLGLSSLGNSSSEGVSGPPPSASKQERRKGGPAPSSKRPAWLPKGTAAGNASPSQLQAESSRSSMELMSAISGGISNAPHTLQPGKRVRDCKATGSASTLSLKPAGVPRPEATVASSAKSRYTWTKTVSGPTVLQPHGGQSAVEAVATQVARASPGLASSVSSPRVPPSTLPRKQTPGLLASNRSAKGLKAKYTWVASSTVRTARAGMRTAPSKTPECARKLASGLPKNVATKSAAEPTAGAKPKRTGASLKPESPGSKYRWKASSVAQSSSSLSSPSSSSAPKSVYKWKSEEQKKGRAFPRTGAMPVKTAFGIACRTARPVAVGVSSSGYKVKSRMKIIRKKSSLSLAVERKNSPAPLTVRNRFSVRRRSLGRVKSPVMLKKTPSKGLVQVSKHKLRRLSTSTQHGGVRQ</sequence>
<dbReference type="EMBL" id="AFYH01185016">
    <property type="status" value="NOT_ANNOTATED_CDS"/>
    <property type="molecule type" value="Genomic_DNA"/>
</dbReference>
<feature type="compositionally biased region" description="Low complexity" evidence="1">
    <location>
        <begin position="119"/>
        <end position="133"/>
    </location>
</feature>
<dbReference type="GeneTree" id="ENSGT01120000275176"/>
<dbReference type="InParanoid" id="H2ZSK5"/>
<feature type="region of interest" description="Disordered" evidence="1">
    <location>
        <begin position="270"/>
        <end position="302"/>
    </location>
</feature>
<dbReference type="HOGENOM" id="CLU_014207_1_0_1"/>
<name>H2ZSK5_LATCH</name>
<reference evidence="3" key="1">
    <citation type="submission" date="2011-08" db="EMBL/GenBank/DDBJ databases">
        <title>The draft genome of Latimeria chalumnae.</title>
        <authorList>
            <person name="Di Palma F."/>
            <person name="Alfoldi J."/>
            <person name="Johnson J."/>
            <person name="Berlin A."/>
            <person name="Gnerre S."/>
            <person name="Jaffe D."/>
            <person name="MacCallum I."/>
            <person name="Young S."/>
            <person name="Walker B.J."/>
            <person name="Lander E."/>
            <person name="Lindblad-Toh K."/>
        </authorList>
    </citation>
    <scope>NUCLEOTIDE SEQUENCE [LARGE SCALE GENOMIC DNA]</scope>
    <source>
        <strain evidence="3">Wild caught</strain>
    </source>
</reference>
<dbReference type="Ensembl" id="ENSLACT00000000378.1">
    <property type="protein sequence ID" value="ENSLACP00000000376.1"/>
    <property type="gene ID" value="ENSLACG00000000339.1"/>
</dbReference>
<dbReference type="EMBL" id="AFYH01185024">
    <property type="status" value="NOT_ANNOTATED_CDS"/>
    <property type="molecule type" value="Genomic_DNA"/>
</dbReference>
<dbReference type="eggNOG" id="KOG1492">
    <property type="taxonomic scope" value="Eukaryota"/>
</dbReference>
<dbReference type="EMBL" id="AFYH01185022">
    <property type="status" value="NOT_ANNOTATED_CDS"/>
    <property type="molecule type" value="Genomic_DNA"/>
</dbReference>
<keyword evidence="3" id="KW-1185">Reference proteome</keyword>
<dbReference type="OMA" id="VSCRTNK"/>
<dbReference type="EMBL" id="AFYH01185018">
    <property type="status" value="NOT_ANNOTATED_CDS"/>
    <property type="molecule type" value="Genomic_DNA"/>
</dbReference>
<feature type="compositionally biased region" description="Low complexity" evidence="1">
    <location>
        <begin position="380"/>
        <end position="403"/>
    </location>
</feature>